<sequence>MPSLKPATSTRNAYCLPVPSGFLQKKKKLKKTERHTYPLLLCGYKRLEARSHAEAQLVDERGLRLAVDLHTHTCLEGRILWKWRQMVRLDVQTQLLGSSHKSLRSNTDGGALQQRDEGLGSSGAYDSSLTNLSVIGR</sequence>
<organism evidence="2 3">
    <name type="scientific">Liparis tanakae</name>
    <name type="common">Tanaka's snailfish</name>
    <dbReference type="NCBI Taxonomy" id="230148"/>
    <lineage>
        <taxon>Eukaryota</taxon>
        <taxon>Metazoa</taxon>
        <taxon>Chordata</taxon>
        <taxon>Craniata</taxon>
        <taxon>Vertebrata</taxon>
        <taxon>Euteleostomi</taxon>
        <taxon>Actinopterygii</taxon>
        <taxon>Neopterygii</taxon>
        <taxon>Teleostei</taxon>
        <taxon>Neoteleostei</taxon>
        <taxon>Acanthomorphata</taxon>
        <taxon>Eupercaria</taxon>
        <taxon>Perciformes</taxon>
        <taxon>Cottioidei</taxon>
        <taxon>Cottales</taxon>
        <taxon>Liparidae</taxon>
        <taxon>Liparis</taxon>
    </lineage>
</organism>
<dbReference type="AlphaFoldDB" id="A0A4Z2J7B5"/>
<dbReference type="EMBL" id="SRLO01000018">
    <property type="protein sequence ID" value="TNN85841.1"/>
    <property type="molecule type" value="Genomic_DNA"/>
</dbReference>
<dbReference type="Proteomes" id="UP000314294">
    <property type="component" value="Unassembled WGS sequence"/>
</dbReference>
<comment type="caution">
    <text evidence="2">The sequence shown here is derived from an EMBL/GenBank/DDBJ whole genome shotgun (WGS) entry which is preliminary data.</text>
</comment>
<reference evidence="2 3" key="1">
    <citation type="submission" date="2019-03" db="EMBL/GenBank/DDBJ databases">
        <title>First draft genome of Liparis tanakae, snailfish: a comprehensive survey of snailfish specific genes.</title>
        <authorList>
            <person name="Kim W."/>
            <person name="Song I."/>
            <person name="Jeong J.-H."/>
            <person name="Kim D."/>
            <person name="Kim S."/>
            <person name="Ryu S."/>
            <person name="Song J.Y."/>
            <person name="Lee S.K."/>
        </authorList>
    </citation>
    <scope>NUCLEOTIDE SEQUENCE [LARGE SCALE GENOMIC DNA]</scope>
    <source>
        <tissue evidence="2">Muscle</tissue>
    </source>
</reference>
<evidence type="ECO:0000313" key="3">
    <source>
        <dbReference type="Proteomes" id="UP000314294"/>
    </source>
</evidence>
<evidence type="ECO:0000256" key="1">
    <source>
        <dbReference type="SAM" id="MobiDB-lite"/>
    </source>
</evidence>
<protein>
    <submittedName>
        <fullName evidence="2">Uncharacterized protein</fullName>
    </submittedName>
</protein>
<accession>A0A4Z2J7B5</accession>
<gene>
    <name evidence="2" type="ORF">EYF80_003685</name>
</gene>
<name>A0A4Z2J7B5_9TELE</name>
<proteinExistence type="predicted"/>
<keyword evidence="3" id="KW-1185">Reference proteome</keyword>
<evidence type="ECO:0000313" key="2">
    <source>
        <dbReference type="EMBL" id="TNN85841.1"/>
    </source>
</evidence>
<feature type="region of interest" description="Disordered" evidence="1">
    <location>
        <begin position="100"/>
        <end position="124"/>
    </location>
</feature>